<protein>
    <submittedName>
        <fullName evidence="1">Uncharacterized protein</fullName>
    </submittedName>
</protein>
<dbReference type="EMBL" id="JAZBJZ010000136">
    <property type="protein sequence ID" value="MEE3719481.1"/>
    <property type="molecule type" value="Genomic_DNA"/>
</dbReference>
<name>A0AAW9QAE1_9CYAN</name>
<gene>
    <name evidence="1" type="ORF">V2H45_22305</name>
</gene>
<evidence type="ECO:0000313" key="2">
    <source>
        <dbReference type="Proteomes" id="UP001333818"/>
    </source>
</evidence>
<comment type="caution">
    <text evidence="1">The sequence shown here is derived from an EMBL/GenBank/DDBJ whole genome shotgun (WGS) entry which is preliminary data.</text>
</comment>
<keyword evidence="2" id="KW-1185">Reference proteome</keyword>
<dbReference type="RefSeq" id="WP_330485917.1">
    <property type="nucleotide sequence ID" value="NZ_JAZBJZ010000136.1"/>
</dbReference>
<dbReference type="Proteomes" id="UP001333818">
    <property type="component" value="Unassembled WGS sequence"/>
</dbReference>
<accession>A0AAW9QAE1</accession>
<organism evidence="1 2">
    <name type="scientific">Tumidithrix elongata BACA0141</name>
    <dbReference type="NCBI Taxonomy" id="2716417"/>
    <lineage>
        <taxon>Bacteria</taxon>
        <taxon>Bacillati</taxon>
        <taxon>Cyanobacteriota</taxon>
        <taxon>Cyanophyceae</taxon>
        <taxon>Pseudanabaenales</taxon>
        <taxon>Pseudanabaenaceae</taxon>
        <taxon>Tumidithrix</taxon>
        <taxon>Tumidithrix elongata</taxon>
    </lineage>
</organism>
<dbReference type="AlphaFoldDB" id="A0AAW9QAE1"/>
<sequence>MSWLMHHTRSEEYASQAEEFLKQQEISRANELYCLAAEAEVIALENLDCSKTRTIGITAVSAVSLFYKSHIFTRAKQIAHKWLSTDFLPEFAIEELEQILQDIRYKETLAKSGIQFIDGEVLVSVSGGEILYGAAPLDLVLDRVEKIRNIFYRTTEFLLDMELRKRGKPNSSVKSQCDPWLLQAAPGSYQFAVRVRKPQDQLSIPGLPDAALRVEQITKKFLEIIRATTQDPEGALTEVVPQEEYRETFLKLTRELAPPSTGNSFSKMEIKSTNDIESRPVILSTDTREVIKHALKKTESLPQELPDHKIIELRGTLRGLQLDNDWIEVSVNGKSEMIYDAKEEIDDVIGPMVNRRVVIEVVERFDKPVDKRYYLRDIQLEENLQ</sequence>
<reference evidence="1" key="1">
    <citation type="submission" date="2024-01" db="EMBL/GenBank/DDBJ databases">
        <title>Bank of Algae and Cyanobacteria of the Azores (BACA) strain genomes.</title>
        <authorList>
            <person name="Luz R."/>
            <person name="Cordeiro R."/>
            <person name="Fonseca A."/>
            <person name="Goncalves V."/>
        </authorList>
    </citation>
    <scope>NUCLEOTIDE SEQUENCE</scope>
    <source>
        <strain evidence="1">BACA0141</strain>
    </source>
</reference>
<proteinExistence type="predicted"/>
<evidence type="ECO:0000313" key="1">
    <source>
        <dbReference type="EMBL" id="MEE3719481.1"/>
    </source>
</evidence>